<dbReference type="InterPro" id="IPR034752">
    <property type="entry name" value="Mis18"/>
</dbReference>
<dbReference type="PANTHER" id="PTHR16431:SF1">
    <property type="entry name" value="NEUROGENIC PROTEIN MASTERMIND"/>
    <property type="match status" value="1"/>
</dbReference>
<dbReference type="PANTHER" id="PTHR16431">
    <property type="entry name" value="NEUROGENIC PROTEIN MASTERMIND"/>
    <property type="match status" value="1"/>
</dbReference>
<keyword evidence="6" id="KW-0498">Mitosis</keyword>
<organism evidence="13 14">
    <name type="scientific">Wallemia hederae</name>
    <dbReference type="NCBI Taxonomy" id="1540922"/>
    <lineage>
        <taxon>Eukaryota</taxon>
        <taxon>Fungi</taxon>
        <taxon>Dikarya</taxon>
        <taxon>Basidiomycota</taxon>
        <taxon>Wallemiomycotina</taxon>
        <taxon>Wallemiomycetes</taxon>
        <taxon>Wallemiales</taxon>
        <taxon>Wallemiaceae</taxon>
        <taxon>Wallemia</taxon>
    </lineage>
</organism>
<evidence type="ECO:0000256" key="4">
    <source>
        <dbReference type="ARBA" id="ARBA00022618"/>
    </source>
</evidence>
<dbReference type="AlphaFoldDB" id="A0A4T0FUQ9"/>
<proteinExistence type="predicted"/>
<dbReference type="GO" id="GO:0051301">
    <property type="term" value="P:cell division"/>
    <property type="evidence" value="ECO:0007669"/>
    <property type="project" value="UniProtKB-KW"/>
</dbReference>
<accession>A0A4T0FUQ9</accession>
<feature type="coiled-coil region" evidence="11">
    <location>
        <begin position="132"/>
        <end position="166"/>
    </location>
</feature>
<evidence type="ECO:0000256" key="9">
    <source>
        <dbReference type="ARBA" id="ARBA00023306"/>
    </source>
</evidence>
<gene>
    <name evidence="13" type="ORF">E3P99_01056</name>
</gene>
<dbReference type="OrthoDB" id="74210at2759"/>
<dbReference type="EMBL" id="SPNW01000012">
    <property type="protein sequence ID" value="TIA91464.1"/>
    <property type="molecule type" value="Genomic_DNA"/>
</dbReference>
<dbReference type="GO" id="GO:0007059">
    <property type="term" value="P:chromosome segregation"/>
    <property type="evidence" value="ECO:0007669"/>
    <property type="project" value="TreeGrafter"/>
</dbReference>
<evidence type="ECO:0000259" key="12">
    <source>
        <dbReference type="PROSITE" id="PS51793"/>
    </source>
</evidence>
<keyword evidence="5" id="KW-0479">Metal-binding</keyword>
<dbReference type="GO" id="GO:0034080">
    <property type="term" value="P:CENP-A containing chromatin assembly"/>
    <property type="evidence" value="ECO:0007669"/>
    <property type="project" value="TreeGrafter"/>
</dbReference>
<comment type="caution">
    <text evidence="13">The sequence shown here is derived from an EMBL/GenBank/DDBJ whole genome shotgun (WGS) entry which is preliminary data.</text>
</comment>
<evidence type="ECO:0000256" key="5">
    <source>
        <dbReference type="ARBA" id="ARBA00022723"/>
    </source>
</evidence>
<dbReference type="GO" id="GO:0000785">
    <property type="term" value="C:chromatin"/>
    <property type="evidence" value="ECO:0007669"/>
    <property type="project" value="TreeGrafter"/>
</dbReference>
<evidence type="ECO:0000256" key="7">
    <source>
        <dbReference type="ARBA" id="ARBA00022833"/>
    </source>
</evidence>
<evidence type="ECO:0000256" key="10">
    <source>
        <dbReference type="ARBA" id="ARBA00023328"/>
    </source>
</evidence>
<evidence type="ECO:0000256" key="2">
    <source>
        <dbReference type="ARBA" id="ARBA00004584"/>
    </source>
</evidence>
<evidence type="ECO:0000256" key="3">
    <source>
        <dbReference type="ARBA" id="ARBA00022454"/>
    </source>
</evidence>
<keyword evidence="11" id="KW-0175">Coiled coil</keyword>
<evidence type="ECO:0000313" key="13">
    <source>
        <dbReference type="EMBL" id="TIA91464.1"/>
    </source>
</evidence>
<keyword evidence="14" id="KW-1185">Reference proteome</keyword>
<dbReference type="GO" id="GO:0000775">
    <property type="term" value="C:chromosome, centromeric region"/>
    <property type="evidence" value="ECO:0007669"/>
    <property type="project" value="UniProtKB-SubCell"/>
</dbReference>
<keyword evidence="7" id="KW-0862">Zinc</keyword>
<keyword evidence="9" id="KW-0131">Cell cycle</keyword>
<evidence type="ECO:0000256" key="8">
    <source>
        <dbReference type="ARBA" id="ARBA00023242"/>
    </source>
</evidence>
<dbReference type="GO" id="GO:0046872">
    <property type="term" value="F:metal ion binding"/>
    <property type="evidence" value="ECO:0007669"/>
    <property type="project" value="UniProtKB-KW"/>
</dbReference>
<keyword evidence="4" id="KW-0132">Cell division</keyword>
<keyword evidence="8" id="KW-0539">Nucleus</keyword>
<reference evidence="13 14" key="1">
    <citation type="submission" date="2019-03" db="EMBL/GenBank/DDBJ databases">
        <title>Sequencing 23 genomes of Wallemia ichthyophaga.</title>
        <authorList>
            <person name="Gostincar C."/>
        </authorList>
    </citation>
    <scope>NUCLEOTIDE SEQUENCE [LARGE SCALE GENOMIC DNA]</scope>
    <source>
        <strain evidence="13 14">EXF-5753</strain>
    </source>
</reference>
<evidence type="ECO:0000313" key="14">
    <source>
        <dbReference type="Proteomes" id="UP000310189"/>
    </source>
</evidence>
<dbReference type="InterPro" id="IPR004910">
    <property type="entry name" value="Yippee/Mis18/Cereblon"/>
</dbReference>
<dbReference type="PROSITE" id="PS51793">
    <property type="entry name" value="MIS18"/>
    <property type="match status" value="1"/>
</dbReference>
<evidence type="ECO:0000256" key="11">
    <source>
        <dbReference type="SAM" id="Coils"/>
    </source>
</evidence>
<keyword evidence="3" id="KW-0158">Chromosome</keyword>
<sequence length="193" mass="21601">MDSAETRPVLLQCKHCAIVLGDSIIPANESLALSSVALTSITESLEITAERFRSTKSEDFGAVYVWLKCIRCSALVGRLYQQTPPELEHLSNMFFADMSSGNVSVFSSAQSEISPIAHDESLSEIGKLKGMILLHNEKIIGLQNQVESLRNQNSAIESKYDVFKKRMNAMTRSIEQDDSRLRTIEKAMKQMQR</sequence>
<evidence type="ECO:0000256" key="6">
    <source>
        <dbReference type="ARBA" id="ARBA00022776"/>
    </source>
</evidence>
<comment type="subcellular location">
    <subcellularLocation>
        <location evidence="2">Chromosome</location>
        <location evidence="2">Centromere</location>
    </subcellularLocation>
    <subcellularLocation>
        <location evidence="1">Nucleus</location>
    </subcellularLocation>
</comment>
<dbReference type="Pfam" id="PF03226">
    <property type="entry name" value="Yippee-Mis18"/>
    <property type="match status" value="1"/>
</dbReference>
<feature type="domain" description="Mis18" evidence="12">
    <location>
        <begin position="8"/>
        <end position="106"/>
    </location>
</feature>
<dbReference type="GO" id="GO:0005634">
    <property type="term" value="C:nucleus"/>
    <property type="evidence" value="ECO:0007669"/>
    <property type="project" value="UniProtKB-SubCell"/>
</dbReference>
<name>A0A4T0FUQ9_9BASI</name>
<protein>
    <recommendedName>
        <fullName evidence="12">Mis18 domain-containing protein</fullName>
    </recommendedName>
</protein>
<keyword evidence="10" id="KW-0137">Centromere</keyword>
<dbReference type="Proteomes" id="UP000310189">
    <property type="component" value="Unassembled WGS sequence"/>
</dbReference>
<evidence type="ECO:0000256" key="1">
    <source>
        <dbReference type="ARBA" id="ARBA00004123"/>
    </source>
</evidence>